<keyword evidence="3" id="KW-1185">Reference proteome</keyword>
<evidence type="ECO:0000313" key="2">
    <source>
        <dbReference type="EMBL" id="TEB27219.1"/>
    </source>
</evidence>
<proteinExistence type="predicted"/>
<gene>
    <name evidence="2" type="ORF">FA13DRAFT_1795035</name>
</gene>
<dbReference type="Proteomes" id="UP000298030">
    <property type="component" value="Unassembled WGS sequence"/>
</dbReference>
<protein>
    <recommendedName>
        <fullName evidence="4">JmjC domain-containing protein</fullName>
    </recommendedName>
</protein>
<dbReference type="SUPFAM" id="SSF51197">
    <property type="entry name" value="Clavaminate synthase-like"/>
    <property type="match status" value="1"/>
</dbReference>
<name>A0A4Y7T115_COPMI</name>
<feature type="compositionally biased region" description="Low complexity" evidence="1">
    <location>
        <begin position="460"/>
        <end position="484"/>
    </location>
</feature>
<feature type="compositionally biased region" description="Acidic residues" evidence="1">
    <location>
        <begin position="423"/>
        <end position="432"/>
    </location>
</feature>
<dbReference type="Gene3D" id="2.60.120.650">
    <property type="entry name" value="Cupin"/>
    <property type="match status" value="1"/>
</dbReference>
<reference evidence="2 3" key="1">
    <citation type="journal article" date="2019" name="Nat. Ecol. Evol.">
        <title>Megaphylogeny resolves global patterns of mushroom evolution.</title>
        <authorList>
            <person name="Varga T."/>
            <person name="Krizsan K."/>
            <person name="Foldi C."/>
            <person name="Dima B."/>
            <person name="Sanchez-Garcia M."/>
            <person name="Sanchez-Ramirez S."/>
            <person name="Szollosi G.J."/>
            <person name="Szarkandi J.G."/>
            <person name="Papp V."/>
            <person name="Albert L."/>
            <person name="Andreopoulos W."/>
            <person name="Angelini C."/>
            <person name="Antonin V."/>
            <person name="Barry K.W."/>
            <person name="Bougher N.L."/>
            <person name="Buchanan P."/>
            <person name="Buyck B."/>
            <person name="Bense V."/>
            <person name="Catcheside P."/>
            <person name="Chovatia M."/>
            <person name="Cooper J."/>
            <person name="Damon W."/>
            <person name="Desjardin D."/>
            <person name="Finy P."/>
            <person name="Geml J."/>
            <person name="Haridas S."/>
            <person name="Hughes K."/>
            <person name="Justo A."/>
            <person name="Karasinski D."/>
            <person name="Kautmanova I."/>
            <person name="Kiss B."/>
            <person name="Kocsube S."/>
            <person name="Kotiranta H."/>
            <person name="LaButti K.M."/>
            <person name="Lechner B.E."/>
            <person name="Liimatainen K."/>
            <person name="Lipzen A."/>
            <person name="Lukacs Z."/>
            <person name="Mihaltcheva S."/>
            <person name="Morgado L.N."/>
            <person name="Niskanen T."/>
            <person name="Noordeloos M.E."/>
            <person name="Ohm R.A."/>
            <person name="Ortiz-Santana B."/>
            <person name="Ovrebo C."/>
            <person name="Racz N."/>
            <person name="Riley R."/>
            <person name="Savchenko A."/>
            <person name="Shiryaev A."/>
            <person name="Soop K."/>
            <person name="Spirin V."/>
            <person name="Szebenyi C."/>
            <person name="Tomsovsky M."/>
            <person name="Tulloss R.E."/>
            <person name="Uehling J."/>
            <person name="Grigoriev I.V."/>
            <person name="Vagvolgyi C."/>
            <person name="Papp T."/>
            <person name="Martin F.M."/>
            <person name="Miettinen O."/>
            <person name="Hibbett D.S."/>
            <person name="Nagy L.G."/>
        </authorList>
    </citation>
    <scope>NUCLEOTIDE SEQUENCE [LARGE SCALE GENOMIC DNA]</scope>
    <source>
        <strain evidence="2 3">FP101781</strain>
    </source>
</reference>
<feature type="compositionally biased region" description="Polar residues" evidence="1">
    <location>
        <begin position="439"/>
        <end position="453"/>
    </location>
</feature>
<sequence length="870" mass="96155">MERPASSFRTLLPLTTAAPIRNKAYDDQLSPSSPYRRFTKRLDSYDRDPTWEPPWGGESPALFLLDADALDMPRTLLRRDRRTSKLVPSQAMGFANYAAAIWLYDTILLKFLALSEISDLNSLRTEVLARGYVLYSFDEAIGEAQDLRNPMERLARELSVTRQVKRVLGVLGNLQCVAFAISIMAKGFLAVPDNVSQMVDDGAMSAHSTSKLVLDHYGPWSFRGALLMALGISPLLMLTTRDLLGEPVGGVSIPFTKSDPLGKSLGNQKPAQLRHCEDSLWAEVLMLAEGRITTADVFRHVKEKWESDFLTFDSESVRFFKSITQRLYEPLPALYRAVVISLAPPSWPLPPATNALIEWRTNPQEGADLPSTLSSTASNLFRVISTTPPPKEHETTEFDNSPTLDQRATDAEEVGDALQPECIGDDDDDDDDGNKHGSFRSSPILTPSPTRDSPSLPPLSQEASPQSNSAQPSPSTEHSSISPSPQNPEHSSSSDEETPPKPPRKQGPRKPQPEVEPSDASSDSGSDLDEEGDVRVERFSWSRLQHRDAVAIGTLERRLLSQLETKVITSPAELADALSIPVDDLAVTHRTSAACKIKKAPTFLLWDVRAASSPVDLRLYLLQDQRNWGVILTEAVRQYTVGPNDATPRPFFLSEPSQSRIYPASYAVFTELPGSEVQRIFGQKHFLLSDAPGPVHGFDLEGMQCIADVFWKTEFQDQRGEATYVWVIAGLKAWLIATPKNPTGGASIEFWSNPKLNVSNVDLSEFDIEIFLMGPGDMLVMRPNTLHAVLTITDSLCHGGHFLATSCLDRTVYGAVHSFFEGNVATNIDHPSIQGRMNSIACFFYRTLALNQTIGEGSFCPLWENPALEY</sequence>
<dbReference type="STRING" id="71717.A0A4Y7T115"/>
<evidence type="ECO:0000313" key="3">
    <source>
        <dbReference type="Proteomes" id="UP000298030"/>
    </source>
</evidence>
<accession>A0A4Y7T115</accession>
<feature type="region of interest" description="Disordered" evidence="1">
    <location>
        <begin position="384"/>
        <end position="532"/>
    </location>
</feature>
<dbReference type="OrthoDB" id="3062275at2759"/>
<evidence type="ECO:0000256" key="1">
    <source>
        <dbReference type="SAM" id="MobiDB-lite"/>
    </source>
</evidence>
<dbReference type="EMBL" id="QPFP01000042">
    <property type="protein sequence ID" value="TEB27219.1"/>
    <property type="molecule type" value="Genomic_DNA"/>
</dbReference>
<evidence type="ECO:0008006" key="4">
    <source>
        <dbReference type="Google" id="ProtNLM"/>
    </source>
</evidence>
<organism evidence="2 3">
    <name type="scientific">Coprinellus micaceus</name>
    <name type="common">Glistening ink-cap mushroom</name>
    <name type="synonym">Coprinus micaceus</name>
    <dbReference type="NCBI Taxonomy" id="71717"/>
    <lineage>
        <taxon>Eukaryota</taxon>
        <taxon>Fungi</taxon>
        <taxon>Dikarya</taxon>
        <taxon>Basidiomycota</taxon>
        <taxon>Agaricomycotina</taxon>
        <taxon>Agaricomycetes</taxon>
        <taxon>Agaricomycetidae</taxon>
        <taxon>Agaricales</taxon>
        <taxon>Agaricineae</taxon>
        <taxon>Psathyrellaceae</taxon>
        <taxon>Coprinellus</taxon>
    </lineage>
</organism>
<comment type="caution">
    <text evidence="2">The sequence shown here is derived from an EMBL/GenBank/DDBJ whole genome shotgun (WGS) entry which is preliminary data.</text>
</comment>
<dbReference type="AlphaFoldDB" id="A0A4Y7T115"/>